<accession>A0AA41SKP5</accession>
<dbReference type="AlphaFoldDB" id="A0AA41SKP5"/>
<protein>
    <submittedName>
        <fullName evidence="1">Uncharacterized protein</fullName>
    </submittedName>
</protein>
<dbReference type="Proteomes" id="UP001177140">
    <property type="component" value="Unassembled WGS sequence"/>
</dbReference>
<keyword evidence="2" id="KW-1185">Reference proteome</keyword>
<proteinExistence type="predicted"/>
<organism evidence="1 2">
    <name type="scientific">Papaver nudicaule</name>
    <name type="common">Iceland poppy</name>
    <dbReference type="NCBI Taxonomy" id="74823"/>
    <lineage>
        <taxon>Eukaryota</taxon>
        <taxon>Viridiplantae</taxon>
        <taxon>Streptophyta</taxon>
        <taxon>Embryophyta</taxon>
        <taxon>Tracheophyta</taxon>
        <taxon>Spermatophyta</taxon>
        <taxon>Magnoliopsida</taxon>
        <taxon>Ranunculales</taxon>
        <taxon>Papaveraceae</taxon>
        <taxon>Papaveroideae</taxon>
        <taxon>Papaver</taxon>
    </lineage>
</organism>
<evidence type="ECO:0000313" key="2">
    <source>
        <dbReference type="Proteomes" id="UP001177140"/>
    </source>
</evidence>
<comment type="caution">
    <text evidence="1">The sequence shown here is derived from an EMBL/GenBank/DDBJ whole genome shotgun (WGS) entry which is preliminary data.</text>
</comment>
<sequence>VLVRNWINGVERESIEGLCGEFGSVLPTEEKKARGLPALLSNPLSGCTLLSLK</sequence>
<name>A0AA41SKP5_PAPNU</name>
<reference evidence="1" key="1">
    <citation type="submission" date="2022-03" db="EMBL/GenBank/DDBJ databases">
        <title>A functionally conserved STORR gene fusion in Papaver species that diverged 16.8 million years ago.</title>
        <authorList>
            <person name="Catania T."/>
        </authorList>
    </citation>
    <scope>NUCLEOTIDE SEQUENCE</scope>
    <source>
        <strain evidence="1">S-191538</strain>
    </source>
</reference>
<evidence type="ECO:0000313" key="1">
    <source>
        <dbReference type="EMBL" id="MCL7036555.1"/>
    </source>
</evidence>
<dbReference type="EMBL" id="JAJJMA010169299">
    <property type="protein sequence ID" value="MCL7036555.1"/>
    <property type="molecule type" value="Genomic_DNA"/>
</dbReference>
<gene>
    <name evidence="1" type="ORF">MKW94_002866</name>
</gene>
<feature type="non-terminal residue" evidence="1">
    <location>
        <position position="1"/>
    </location>
</feature>
<feature type="non-terminal residue" evidence="1">
    <location>
        <position position="53"/>
    </location>
</feature>